<evidence type="ECO:0000313" key="3">
    <source>
        <dbReference type="Proteomes" id="UP000291116"/>
    </source>
</evidence>
<accession>A0A448YYF8</accession>
<proteinExistence type="predicted"/>
<reference evidence="2 3" key="1">
    <citation type="submission" date="2019-01" db="EMBL/GenBank/DDBJ databases">
        <authorList>
            <person name="Ferrante I. M."/>
        </authorList>
    </citation>
    <scope>NUCLEOTIDE SEQUENCE [LARGE SCALE GENOMIC DNA]</scope>
    <source>
        <strain evidence="2 3">B856</strain>
    </source>
</reference>
<gene>
    <name evidence="2" type="ORF">PSNMU_V1.4_AUG-EV-PASAV3_0014770</name>
</gene>
<evidence type="ECO:0000256" key="1">
    <source>
        <dbReference type="SAM" id="Phobius"/>
    </source>
</evidence>
<keyword evidence="1" id="KW-0812">Transmembrane</keyword>
<evidence type="ECO:0000313" key="2">
    <source>
        <dbReference type="EMBL" id="VEU34749.1"/>
    </source>
</evidence>
<keyword evidence="1" id="KW-0472">Membrane</keyword>
<protein>
    <submittedName>
        <fullName evidence="2">Uncharacterized protein</fullName>
    </submittedName>
</protein>
<organism evidence="2 3">
    <name type="scientific">Pseudo-nitzschia multistriata</name>
    <dbReference type="NCBI Taxonomy" id="183589"/>
    <lineage>
        <taxon>Eukaryota</taxon>
        <taxon>Sar</taxon>
        <taxon>Stramenopiles</taxon>
        <taxon>Ochrophyta</taxon>
        <taxon>Bacillariophyta</taxon>
        <taxon>Bacillariophyceae</taxon>
        <taxon>Bacillariophycidae</taxon>
        <taxon>Bacillariales</taxon>
        <taxon>Bacillariaceae</taxon>
        <taxon>Pseudo-nitzschia</taxon>
    </lineage>
</organism>
<keyword evidence="1" id="KW-1133">Transmembrane helix</keyword>
<dbReference type="Proteomes" id="UP000291116">
    <property type="component" value="Unassembled WGS sequence"/>
</dbReference>
<feature type="transmembrane region" description="Helical" evidence="1">
    <location>
        <begin position="48"/>
        <end position="66"/>
    </location>
</feature>
<sequence length="70" mass="7377">MLSLSPPSFLLVGDDFSVGSTGIVLLFVLLFTGSILSKEQTKGCTAPAVVNLTALLIKFVIMRTTISSSE</sequence>
<feature type="transmembrane region" description="Helical" evidence="1">
    <location>
        <begin position="16"/>
        <end position="36"/>
    </location>
</feature>
<dbReference type="EMBL" id="CAACVS010000037">
    <property type="protein sequence ID" value="VEU34749.1"/>
    <property type="molecule type" value="Genomic_DNA"/>
</dbReference>
<name>A0A448YYF8_9STRA</name>
<keyword evidence="3" id="KW-1185">Reference proteome</keyword>
<dbReference type="AlphaFoldDB" id="A0A448YYF8"/>